<sequence length="53" mass="6297">MQRLRIRRSIRTEAFALIQKNLWDWGFEYLNDEAEKAKVDRKAAQNKASSQQS</sequence>
<dbReference type="AlphaFoldDB" id="A0A1I4R9V4"/>
<dbReference type="Proteomes" id="UP000199470">
    <property type="component" value="Unassembled WGS sequence"/>
</dbReference>
<keyword evidence="2" id="KW-1185">Reference proteome</keyword>
<gene>
    <name evidence="1" type="ORF">SAMN02982985_04262</name>
</gene>
<reference evidence="1 2" key="1">
    <citation type="submission" date="2016-10" db="EMBL/GenBank/DDBJ databases">
        <authorList>
            <person name="de Groot N.N."/>
        </authorList>
    </citation>
    <scope>NUCLEOTIDE SEQUENCE [LARGE SCALE GENOMIC DNA]</scope>
    <source>
        <strain evidence="1 2">ATCC 43154</strain>
    </source>
</reference>
<evidence type="ECO:0000313" key="1">
    <source>
        <dbReference type="EMBL" id="SFM48786.1"/>
    </source>
</evidence>
<protein>
    <submittedName>
        <fullName evidence="1">Uncharacterized protein</fullName>
    </submittedName>
</protein>
<name>A0A1I4R9V4_9BURK</name>
<dbReference type="EMBL" id="FOTW01000021">
    <property type="protein sequence ID" value="SFM48786.1"/>
    <property type="molecule type" value="Genomic_DNA"/>
</dbReference>
<organism evidence="1 2">
    <name type="scientific">Rugamonas rubra</name>
    <dbReference type="NCBI Taxonomy" id="758825"/>
    <lineage>
        <taxon>Bacteria</taxon>
        <taxon>Pseudomonadati</taxon>
        <taxon>Pseudomonadota</taxon>
        <taxon>Betaproteobacteria</taxon>
        <taxon>Burkholderiales</taxon>
        <taxon>Oxalobacteraceae</taxon>
        <taxon>Telluria group</taxon>
        <taxon>Rugamonas</taxon>
    </lineage>
</organism>
<evidence type="ECO:0000313" key="2">
    <source>
        <dbReference type="Proteomes" id="UP000199470"/>
    </source>
</evidence>
<proteinExistence type="predicted"/>
<accession>A0A1I4R9V4</accession>
<dbReference type="STRING" id="758825.SAMN02982985_04262"/>